<dbReference type="OrthoDB" id="2132119at2759"/>
<keyword evidence="1" id="KW-0175">Coiled coil</keyword>
<evidence type="ECO:0000313" key="4">
    <source>
        <dbReference type="Proteomes" id="UP000007755"/>
    </source>
</evidence>
<evidence type="ECO:0000313" key="3">
    <source>
        <dbReference type="EMBL" id="EGI68481.1"/>
    </source>
</evidence>
<feature type="region of interest" description="Disordered" evidence="2">
    <location>
        <begin position="269"/>
        <end position="298"/>
    </location>
</feature>
<protein>
    <submittedName>
        <fullName evidence="3">Liprin-alpha-2</fullName>
    </submittedName>
</protein>
<feature type="compositionally biased region" description="Basic and acidic residues" evidence="2">
    <location>
        <begin position="272"/>
        <end position="286"/>
    </location>
</feature>
<dbReference type="InParanoid" id="F4WBC5"/>
<organism evidence="4">
    <name type="scientific">Acromyrmex echinatior</name>
    <name type="common">Panamanian leafcutter ant</name>
    <name type="synonym">Acromyrmex octospinosus echinatior</name>
    <dbReference type="NCBI Taxonomy" id="103372"/>
    <lineage>
        <taxon>Eukaryota</taxon>
        <taxon>Metazoa</taxon>
        <taxon>Ecdysozoa</taxon>
        <taxon>Arthropoda</taxon>
        <taxon>Hexapoda</taxon>
        <taxon>Insecta</taxon>
        <taxon>Pterygota</taxon>
        <taxon>Neoptera</taxon>
        <taxon>Endopterygota</taxon>
        <taxon>Hymenoptera</taxon>
        <taxon>Apocrita</taxon>
        <taxon>Aculeata</taxon>
        <taxon>Formicoidea</taxon>
        <taxon>Formicidae</taxon>
        <taxon>Myrmicinae</taxon>
        <taxon>Acromyrmex</taxon>
    </lineage>
</organism>
<keyword evidence="4" id="KW-1185">Reference proteome</keyword>
<evidence type="ECO:0000256" key="2">
    <source>
        <dbReference type="SAM" id="MobiDB-lite"/>
    </source>
</evidence>
<accession>F4WBC5</accession>
<feature type="coiled-coil region" evidence="1">
    <location>
        <begin position="126"/>
        <end position="167"/>
    </location>
</feature>
<dbReference type="AlphaFoldDB" id="F4WBC5"/>
<gene>
    <name evidence="3" type="ORF">G5I_02833</name>
</gene>
<reference evidence="3" key="1">
    <citation type="submission" date="2011-02" db="EMBL/GenBank/DDBJ databases">
        <title>The genome of the leaf-cutting ant Acromyrmex echinatior suggests key adaptations to social evolution and fungus farming.</title>
        <authorList>
            <person name="Nygaard S."/>
            <person name="Zhang G."/>
        </authorList>
    </citation>
    <scope>NUCLEOTIDE SEQUENCE</scope>
</reference>
<dbReference type="STRING" id="103372.F4WBC5"/>
<evidence type="ECO:0000256" key="1">
    <source>
        <dbReference type="SAM" id="Coils"/>
    </source>
</evidence>
<dbReference type="eggNOG" id="KOG0249">
    <property type="taxonomic scope" value="Eukaryota"/>
</dbReference>
<dbReference type="EMBL" id="GL888062">
    <property type="protein sequence ID" value="EGI68481.1"/>
    <property type="molecule type" value="Genomic_DNA"/>
</dbReference>
<proteinExistence type="predicted"/>
<name>F4WBC5_ACREC</name>
<dbReference type="Proteomes" id="UP000007755">
    <property type="component" value="Unassembled WGS sequence"/>
</dbReference>
<sequence length="298" mass="34235">MSRWPLSGFFLLRTMIDLERHGMLHRSQNTAYTLRLQRRCSGGVGRAFDDGDVMAQDGRRYREWCIVDEAGRNSGELSRREDDSNISTTCKMWNMMCDVMPTIAEDSMSQRSSQFSGEDGNIEQLMVQMLDERDKMMESMREHQERLQEMEARLTEVEKERDALNRQLNANIPQACGSAHLVGPYDLHEYTPANRGRVRLHGSRHGNHVDFLRCNGKPRTPDGREYSAEAEKTPSRGIVEIRWFYGIGGQELSTSEIVRGEKAMINQPVAENARRSGELSDTENSRRYSRTGISWSYN</sequence>